<reference evidence="1 2" key="1">
    <citation type="submission" date="2023-10" db="EMBL/GenBank/DDBJ databases">
        <authorList>
            <person name="Maclean D."/>
            <person name="Macfadyen A."/>
        </authorList>
    </citation>
    <scope>NUCLEOTIDE SEQUENCE [LARGE SCALE GENOMIC DNA]</scope>
</reference>
<dbReference type="Proteomes" id="UP001314263">
    <property type="component" value="Unassembled WGS sequence"/>
</dbReference>
<accession>A0AAV1ILN9</accession>
<evidence type="ECO:0000313" key="2">
    <source>
        <dbReference type="Proteomes" id="UP001314263"/>
    </source>
</evidence>
<gene>
    <name evidence="1" type="ORF">CVIRNUC_010353</name>
</gene>
<dbReference type="AlphaFoldDB" id="A0AAV1ILN9"/>
<name>A0AAV1ILN9_9CHLO</name>
<proteinExistence type="predicted"/>
<keyword evidence="2" id="KW-1185">Reference proteome</keyword>
<sequence length="88" mass="10572">MVELEYDETGPQPHRCNARVEDFIQSLYTMEMGAKMYPAWRVMWRCVFSASGEEPREPYIMFADPKPYLVRRKKKAPWEKVEERLKRG</sequence>
<organism evidence="1 2">
    <name type="scientific">Coccomyxa viridis</name>
    <dbReference type="NCBI Taxonomy" id="1274662"/>
    <lineage>
        <taxon>Eukaryota</taxon>
        <taxon>Viridiplantae</taxon>
        <taxon>Chlorophyta</taxon>
        <taxon>core chlorophytes</taxon>
        <taxon>Trebouxiophyceae</taxon>
        <taxon>Trebouxiophyceae incertae sedis</taxon>
        <taxon>Coccomyxaceae</taxon>
        <taxon>Coccomyxa</taxon>
    </lineage>
</organism>
<protein>
    <submittedName>
        <fullName evidence="1">Uncharacterized protein</fullName>
    </submittedName>
</protein>
<comment type="caution">
    <text evidence="1">The sequence shown here is derived from an EMBL/GenBank/DDBJ whole genome shotgun (WGS) entry which is preliminary data.</text>
</comment>
<dbReference type="PANTHER" id="PTHR36706">
    <property type="entry name" value="UNNAMED PRODUCT"/>
    <property type="match status" value="1"/>
</dbReference>
<evidence type="ECO:0000313" key="1">
    <source>
        <dbReference type="EMBL" id="CAK0787137.1"/>
    </source>
</evidence>
<dbReference type="EMBL" id="CAUYUE010000016">
    <property type="protein sequence ID" value="CAK0787137.1"/>
    <property type="molecule type" value="Genomic_DNA"/>
</dbReference>